<organism evidence="5 6">
    <name type="scientific">Lacisediminihabitans changchengi</name>
    <dbReference type="NCBI Taxonomy" id="2787634"/>
    <lineage>
        <taxon>Bacteria</taxon>
        <taxon>Bacillati</taxon>
        <taxon>Actinomycetota</taxon>
        <taxon>Actinomycetes</taxon>
        <taxon>Micrococcales</taxon>
        <taxon>Microbacteriaceae</taxon>
        <taxon>Lacisediminihabitans</taxon>
    </lineage>
</organism>
<dbReference type="InterPro" id="IPR004408">
    <property type="entry name" value="Biotin_CoA_COase_ligase"/>
</dbReference>
<evidence type="ECO:0000313" key="5">
    <source>
        <dbReference type="EMBL" id="MBK4348885.1"/>
    </source>
</evidence>
<dbReference type="InterPro" id="IPR003142">
    <property type="entry name" value="BPL_C"/>
</dbReference>
<keyword evidence="1 5" id="KW-0436">Ligase</keyword>
<dbReference type="Gene3D" id="3.30.930.10">
    <property type="entry name" value="Bira Bifunctional Protein, Domain 2"/>
    <property type="match status" value="1"/>
</dbReference>
<dbReference type="EC" id="6.3.4.15" evidence="3"/>
<dbReference type="Pfam" id="PF03099">
    <property type="entry name" value="BPL_LplA_LipB"/>
    <property type="match status" value="1"/>
</dbReference>
<keyword evidence="2" id="KW-0092">Biotin</keyword>
<name>A0A934W5T6_9MICO</name>
<comment type="caution">
    <text evidence="5">The sequence shown here is derived from an EMBL/GenBank/DDBJ whole genome shotgun (WGS) entry which is preliminary data.</text>
</comment>
<evidence type="ECO:0000256" key="1">
    <source>
        <dbReference type="ARBA" id="ARBA00022598"/>
    </source>
</evidence>
<dbReference type="AlphaFoldDB" id="A0A934W5T6"/>
<dbReference type="InterPro" id="IPR004143">
    <property type="entry name" value="BPL_LPL_catalytic"/>
</dbReference>
<proteinExistence type="predicted"/>
<dbReference type="RefSeq" id="WP_200557116.1">
    <property type="nucleotide sequence ID" value="NZ_JAEPES010000005.1"/>
</dbReference>
<keyword evidence="6" id="KW-1185">Reference proteome</keyword>
<dbReference type="GO" id="GO:0004077">
    <property type="term" value="F:biotin--[biotin carboxyl-carrier protein] ligase activity"/>
    <property type="evidence" value="ECO:0007669"/>
    <property type="project" value="UniProtKB-EC"/>
</dbReference>
<dbReference type="Proteomes" id="UP000636458">
    <property type="component" value="Unassembled WGS sequence"/>
</dbReference>
<feature type="domain" description="BPL/LPL catalytic" evidence="4">
    <location>
        <begin position="8"/>
        <end position="194"/>
    </location>
</feature>
<dbReference type="Gene3D" id="2.30.30.100">
    <property type="match status" value="1"/>
</dbReference>
<sequence length="267" mass="27792">MQLPLSASVVDHLEILDACGSTNTELVARAADPALPDFSVLVTGDQTAGRGRLGRVWVAPPGKTLAISVLLRPRLPAGEPLGVEHFGWLPLIAGLAMTWAINALAEEHLVRLKWPNDVQIDGKKVSGLLAELLPGGDAVVMGAGVNLTIESADLPTPTSTSLLLEGATLSGDELADVVLSRYLTELRSLVSEFLRFGGDPVASGITDLVDELCSTIGQEVRVELPGGDDLHGTAIGIDGTGRLQVKSSADGGITAVAAGDVTHLRYE</sequence>
<dbReference type="NCBIfam" id="TIGR00121">
    <property type="entry name" value="birA_ligase"/>
    <property type="match status" value="1"/>
</dbReference>
<dbReference type="PANTHER" id="PTHR12835:SF5">
    <property type="entry name" value="BIOTIN--PROTEIN LIGASE"/>
    <property type="match status" value="1"/>
</dbReference>
<dbReference type="Pfam" id="PF02237">
    <property type="entry name" value="BPL_C"/>
    <property type="match status" value="1"/>
</dbReference>
<dbReference type="GO" id="GO:0005737">
    <property type="term" value="C:cytoplasm"/>
    <property type="evidence" value="ECO:0007669"/>
    <property type="project" value="TreeGrafter"/>
</dbReference>
<evidence type="ECO:0000259" key="4">
    <source>
        <dbReference type="PROSITE" id="PS51733"/>
    </source>
</evidence>
<dbReference type="PANTHER" id="PTHR12835">
    <property type="entry name" value="BIOTIN PROTEIN LIGASE"/>
    <property type="match status" value="1"/>
</dbReference>
<evidence type="ECO:0000313" key="6">
    <source>
        <dbReference type="Proteomes" id="UP000636458"/>
    </source>
</evidence>
<dbReference type="InterPro" id="IPR045864">
    <property type="entry name" value="aa-tRNA-synth_II/BPL/LPL"/>
</dbReference>
<dbReference type="CDD" id="cd16442">
    <property type="entry name" value="BPL"/>
    <property type="match status" value="1"/>
</dbReference>
<gene>
    <name evidence="5" type="ORF">IV501_14695</name>
</gene>
<evidence type="ECO:0000256" key="3">
    <source>
        <dbReference type="ARBA" id="ARBA00024227"/>
    </source>
</evidence>
<dbReference type="PROSITE" id="PS51733">
    <property type="entry name" value="BPL_LPL_CATALYTIC"/>
    <property type="match status" value="1"/>
</dbReference>
<dbReference type="EMBL" id="JAEPES010000005">
    <property type="protein sequence ID" value="MBK4348885.1"/>
    <property type="molecule type" value="Genomic_DNA"/>
</dbReference>
<protein>
    <recommendedName>
        <fullName evidence="3">biotin--[biotin carboxyl-carrier protein] ligase</fullName>
        <ecNumber evidence="3">6.3.4.15</ecNumber>
    </recommendedName>
</protein>
<accession>A0A934W5T6</accession>
<dbReference type="SUPFAM" id="SSF55681">
    <property type="entry name" value="Class II aaRS and biotin synthetases"/>
    <property type="match status" value="1"/>
</dbReference>
<evidence type="ECO:0000256" key="2">
    <source>
        <dbReference type="ARBA" id="ARBA00023267"/>
    </source>
</evidence>
<reference evidence="5" key="1">
    <citation type="submission" date="2021-01" db="EMBL/GenBank/DDBJ databases">
        <title>Lacisediminihabitans sp. nov. strain G11-30, isolated from Antarctic Soil.</title>
        <authorList>
            <person name="Li J."/>
        </authorList>
    </citation>
    <scope>NUCLEOTIDE SEQUENCE</scope>
    <source>
        <strain evidence="5">G11-30</strain>
    </source>
</reference>